<protein>
    <recommendedName>
        <fullName evidence="5">Cell division protein SepF</fullName>
    </recommendedName>
</protein>
<dbReference type="GO" id="GO:0005737">
    <property type="term" value="C:cytoplasm"/>
    <property type="evidence" value="ECO:0007669"/>
    <property type="project" value="UniProtKB-SubCell"/>
</dbReference>
<comment type="similarity">
    <text evidence="5">Belongs to the SepF family.</text>
</comment>
<evidence type="ECO:0000256" key="4">
    <source>
        <dbReference type="ARBA" id="ARBA00044936"/>
    </source>
</evidence>
<evidence type="ECO:0000256" key="2">
    <source>
        <dbReference type="ARBA" id="ARBA00023210"/>
    </source>
</evidence>
<evidence type="ECO:0000313" key="8">
    <source>
        <dbReference type="Proteomes" id="UP000824125"/>
    </source>
</evidence>
<dbReference type="HAMAP" id="MF_01197">
    <property type="entry name" value="SepF"/>
    <property type="match status" value="1"/>
</dbReference>
<dbReference type="InterPro" id="IPR038594">
    <property type="entry name" value="SepF-like_sf"/>
</dbReference>
<keyword evidence="5" id="KW-0963">Cytoplasm</keyword>
<comment type="caution">
    <text evidence="7">The sequence shown here is derived from an EMBL/GenBank/DDBJ whole genome shotgun (WGS) entry which is preliminary data.</text>
</comment>
<evidence type="ECO:0000256" key="6">
    <source>
        <dbReference type="SAM" id="MobiDB-lite"/>
    </source>
</evidence>
<proteinExistence type="inferred from homology"/>
<dbReference type="EMBL" id="DVNM01000015">
    <property type="protein sequence ID" value="HIU68910.1"/>
    <property type="molecule type" value="Genomic_DNA"/>
</dbReference>
<name>A0A9D1MU22_9FIRM</name>
<gene>
    <name evidence="5" type="primary">sepF</name>
    <name evidence="7" type="ORF">IAD23_02995</name>
</gene>
<comment type="function">
    <text evidence="4 5">Cell division protein that is part of the divisome complex and is recruited early to the Z-ring. Probably stimulates Z-ring formation, perhaps through the cross-linking of FtsZ protofilaments. Its function overlaps with FtsA.</text>
</comment>
<feature type="compositionally biased region" description="Basic and acidic residues" evidence="6">
    <location>
        <begin position="32"/>
        <end position="67"/>
    </location>
</feature>
<dbReference type="GO" id="GO:0000917">
    <property type="term" value="P:division septum assembly"/>
    <property type="evidence" value="ECO:0007669"/>
    <property type="project" value="UniProtKB-KW"/>
</dbReference>
<comment type="subcellular location">
    <subcellularLocation>
        <location evidence="5">Cytoplasm</location>
    </subcellularLocation>
    <text evidence="5">Localizes to the division site, in a FtsZ-dependent manner.</text>
</comment>
<evidence type="ECO:0000256" key="3">
    <source>
        <dbReference type="ARBA" id="ARBA00023306"/>
    </source>
</evidence>
<keyword evidence="1 5" id="KW-0132">Cell division</keyword>
<evidence type="ECO:0000256" key="1">
    <source>
        <dbReference type="ARBA" id="ARBA00022618"/>
    </source>
</evidence>
<sequence>MGFFEKWKEIISDNDDDELYGRDTNDFVDPPAEPRRHERTAQREREREYDRAAEKAPRRRRSDDSDKVVNIHTTAQLQVVLVKPEKFDEAPQIADNLNERRTVVLNLESANRDIARRLLDFLSGVAYANGGKIKRVANSTYIITPYNVDVMGDLLDELENNGMFM</sequence>
<feature type="region of interest" description="Disordered" evidence="6">
    <location>
        <begin position="15"/>
        <end position="67"/>
    </location>
</feature>
<dbReference type="Pfam" id="PF04472">
    <property type="entry name" value="SepF"/>
    <property type="match status" value="1"/>
</dbReference>
<dbReference type="InterPro" id="IPR023052">
    <property type="entry name" value="Cell_div_SepF"/>
</dbReference>
<accession>A0A9D1MU22</accession>
<evidence type="ECO:0000313" key="7">
    <source>
        <dbReference type="EMBL" id="HIU68910.1"/>
    </source>
</evidence>
<organism evidence="7 8">
    <name type="scientific">Candidatus Scybalenecus merdavium</name>
    <dbReference type="NCBI Taxonomy" id="2840939"/>
    <lineage>
        <taxon>Bacteria</taxon>
        <taxon>Bacillati</taxon>
        <taxon>Bacillota</taxon>
        <taxon>Clostridia</taxon>
        <taxon>Eubacteriales</taxon>
        <taxon>Oscillospiraceae</taxon>
        <taxon>Oscillospiraceae incertae sedis</taxon>
        <taxon>Candidatus Scybalenecus</taxon>
    </lineage>
</organism>
<dbReference type="PANTHER" id="PTHR35798:SF1">
    <property type="entry name" value="CELL DIVISION PROTEIN SEPF"/>
    <property type="match status" value="1"/>
</dbReference>
<evidence type="ECO:0000256" key="5">
    <source>
        <dbReference type="HAMAP-Rule" id="MF_01197"/>
    </source>
</evidence>
<dbReference type="GO" id="GO:0043093">
    <property type="term" value="P:FtsZ-dependent cytokinesis"/>
    <property type="evidence" value="ECO:0007669"/>
    <property type="project" value="UniProtKB-UniRule"/>
</dbReference>
<dbReference type="AlphaFoldDB" id="A0A9D1MU22"/>
<comment type="subunit">
    <text evidence="5">Homodimer. Interacts with FtsZ.</text>
</comment>
<dbReference type="PANTHER" id="PTHR35798">
    <property type="entry name" value="CELL DIVISION PROTEIN SEPF"/>
    <property type="match status" value="1"/>
</dbReference>
<keyword evidence="2 5" id="KW-0717">Septation</keyword>
<dbReference type="Proteomes" id="UP000824125">
    <property type="component" value="Unassembled WGS sequence"/>
</dbReference>
<reference evidence="7" key="1">
    <citation type="submission" date="2020-10" db="EMBL/GenBank/DDBJ databases">
        <authorList>
            <person name="Gilroy R."/>
        </authorList>
    </citation>
    <scope>NUCLEOTIDE SEQUENCE</scope>
    <source>
        <strain evidence="7">CHK176-6737</strain>
    </source>
</reference>
<reference evidence="7" key="2">
    <citation type="journal article" date="2021" name="PeerJ">
        <title>Extensive microbial diversity within the chicken gut microbiome revealed by metagenomics and culture.</title>
        <authorList>
            <person name="Gilroy R."/>
            <person name="Ravi A."/>
            <person name="Getino M."/>
            <person name="Pursley I."/>
            <person name="Horton D.L."/>
            <person name="Alikhan N.F."/>
            <person name="Baker D."/>
            <person name="Gharbi K."/>
            <person name="Hall N."/>
            <person name="Watson M."/>
            <person name="Adriaenssens E.M."/>
            <person name="Foster-Nyarko E."/>
            <person name="Jarju S."/>
            <person name="Secka A."/>
            <person name="Antonio M."/>
            <person name="Oren A."/>
            <person name="Chaudhuri R.R."/>
            <person name="La Ragione R."/>
            <person name="Hildebrand F."/>
            <person name="Pallen M.J."/>
        </authorList>
    </citation>
    <scope>NUCLEOTIDE SEQUENCE</scope>
    <source>
        <strain evidence="7">CHK176-6737</strain>
    </source>
</reference>
<keyword evidence="3 5" id="KW-0131">Cell cycle</keyword>
<dbReference type="InterPro" id="IPR007561">
    <property type="entry name" value="Cell_div_SepF/SepF-rel"/>
</dbReference>
<dbReference type="Gene3D" id="3.30.110.150">
    <property type="entry name" value="SepF-like protein"/>
    <property type="match status" value="1"/>
</dbReference>